<evidence type="ECO:0000313" key="1">
    <source>
        <dbReference type="EMBL" id="SMP94699.1"/>
    </source>
</evidence>
<dbReference type="EMBL" id="FXUO01000006">
    <property type="protein sequence ID" value="SMP94699.1"/>
    <property type="molecule type" value="Genomic_DNA"/>
</dbReference>
<dbReference type="Proteomes" id="UP001158050">
    <property type="component" value="Unassembled WGS sequence"/>
</dbReference>
<sequence length="298" mass="35233">MITVEVPEAKHYFYVPESMAECDGDQYLRICKLLYWLNFGVISYERFKDMAVYALLGLKFKKENIKTEGFIPSEDLPKWENVFRISELLDSFFDCKVDEQGNKDYTVRQDFIHNHNPVYRLFRKYYGPEEGFTNVKFGQYLDGLEELIDFRDTGEIQSLRNLFAIFYLPKGEIYNKRKSLQRAKRMFRFVDIRHLYGMFVFFSSFQNYMMSGEITVMGQTIDLEIIFKDVEPEKSKSSIPGLGWITTAQDLAESGVFGAFESVRNTELWPVVLRLYDLKKRAFDDKKREEENSKNQNI</sequence>
<dbReference type="RefSeq" id="WP_283417284.1">
    <property type="nucleotide sequence ID" value="NZ_FXUO01000006.1"/>
</dbReference>
<gene>
    <name evidence="1" type="ORF">SAMN05421679_10698</name>
</gene>
<evidence type="ECO:0008006" key="3">
    <source>
        <dbReference type="Google" id="ProtNLM"/>
    </source>
</evidence>
<proteinExistence type="predicted"/>
<protein>
    <recommendedName>
        <fullName evidence="3">TIGR04255 family protein</fullName>
    </recommendedName>
</protein>
<reference evidence="1 2" key="1">
    <citation type="submission" date="2017-05" db="EMBL/GenBank/DDBJ databases">
        <authorList>
            <person name="Varghese N."/>
            <person name="Submissions S."/>
        </authorList>
    </citation>
    <scope>NUCLEOTIDE SEQUENCE [LARGE SCALE GENOMIC DNA]</scope>
    <source>
        <strain evidence="1 2">DSM 18015</strain>
    </source>
</reference>
<evidence type="ECO:0000313" key="2">
    <source>
        <dbReference type="Proteomes" id="UP001158050"/>
    </source>
</evidence>
<comment type="caution">
    <text evidence="1">The sequence shown here is derived from an EMBL/GenBank/DDBJ whole genome shotgun (WGS) entry which is preliminary data.</text>
</comment>
<accession>A0ABY1R571</accession>
<organism evidence="1 2">
    <name type="scientific">Epilithonimonas pallida</name>
    <dbReference type="NCBI Taxonomy" id="373671"/>
    <lineage>
        <taxon>Bacteria</taxon>
        <taxon>Pseudomonadati</taxon>
        <taxon>Bacteroidota</taxon>
        <taxon>Flavobacteriia</taxon>
        <taxon>Flavobacteriales</taxon>
        <taxon>Weeksellaceae</taxon>
        <taxon>Chryseobacterium group</taxon>
        <taxon>Epilithonimonas</taxon>
    </lineage>
</organism>
<keyword evidence="2" id="KW-1185">Reference proteome</keyword>
<name>A0ABY1R571_9FLAO</name>